<keyword evidence="3" id="KW-1185">Reference proteome</keyword>
<evidence type="ECO:0008006" key="4">
    <source>
        <dbReference type="Google" id="ProtNLM"/>
    </source>
</evidence>
<dbReference type="EMBL" id="JAUIRO010000004">
    <property type="protein sequence ID" value="KAK0718278.1"/>
    <property type="molecule type" value="Genomic_DNA"/>
</dbReference>
<protein>
    <recommendedName>
        <fullName evidence="4">Secreted protein</fullName>
    </recommendedName>
</protein>
<dbReference type="RefSeq" id="XP_060297071.1">
    <property type="nucleotide sequence ID" value="XM_060434374.1"/>
</dbReference>
<sequence length="128" mass="14068">MLGLLACSLVSRLCAVDLCGCVDCPWCGQCEWMAGSSTGEVSVRSTECYPSVASLACPHSPARTRFGVRGSLETHLQCAPREIEMTPRKTSNLRAREIESNIRRQASIAACGLLSLFIQCLRRMVFKR</sequence>
<evidence type="ECO:0000313" key="3">
    <source>
        <dbReference type="Proteomes" id="UP001172101"/>
    </source>
</evidence>
<name>A0AA40E0L4_9PEZI</name>
<accession>A0AA40E0L4</accession>
<proteinExistence type="predicted"/>
<dbReference type="GeneID" id="85317644"/>
<evidence type="ECO:0000313" key="2">
    <source>
        <dbReference type="EMBL" id="KAK0718278.1"/>
    </source>
</evidence>
<organism evidence="2 3">
    <name type="scientific">Lasiosphaeria miniovina</name>
    <dbReference type="NCBI Taxonomy" id="1954250"/>
    <lineage>
        <taxon>Eukaryota</taxon>
        <taxon>Fungi</taxon>
        <taxon>Dikarya</taxon>
        <taxon>Ascomycota</taxon>
        <taxon>Pezizomycotina</taxon>
        <taxon>Sordariomycetes</taxon>
        <taxon>Sordariomycetidae</taxon>
        <taxon>Sordariales</taxon>
        <taxon>Lasiosphaeriaceae</taxon>
        <taxon>Lasiosphaeria</taxon>
    </lineage>
</organism>
<comment type="caution">
    <text evidence="2">The sequence shown here is derived from an EMBL/GenBank/DDBJ whole genome shotgun (WGS) entry which is preliminary data.</text>
</comment>
<evidence type="ECO:0000256" key="1">
    <source>
        <dbReference type="SAM" id="SignalP"/>
    </source>
</evidence>
<gene>
    <name evidence="2" type="ORF">B0T26DRAFT_324152</name>
</gene>
<dbReference type="Proteomes" id="UP001172101">
    <property type="component" value="Unassembled WGS sequence"/>
</dbReference>
<feature type="signal peptide" evidence="1">
    <location>
        <begin position="1"/>
        <end position="15"/>
    </location>
</feature>
<feature type="chain" id="PRO_5041217909" description="Secreted protein" evidence="1">
    <location>
        <begin position="16"/>
        <end position="128"/>
    </location>
</feature>
<keyword evidence="1" id="KW-0732">Signal</keyword>
<dbReference type="AlphaFoldDB" id="A0AA40E0L4"/>
<reference evidence="2" key="1">
    <citation type="submission" date="2023-06" db="EMBL/GenBank/DDBJ databases">
        <title>Genome-scale phylogeny and comparative genomics of the fungal order Sordariales.</title>
        <authorList>
            <consortium name="Lawrence Berkeley National Laboratory"/>
            <person name="Hensen N."/>
            <person name="Bonometti L."/>
            <person name="Westerberg I."/>
            <person name="Brannstrom I.O."/>
            <person name="Guillou S."/>
            <person name="Cros-Aarteil S."/>
            <person name="Calhoun S."/>
            <person name="Haridas S."/>
            <person name="Kuo A."/>
            <person name="Mondo S."/>
            <person name="Pangilinan J."/>
            <person name="Riley R."/>
            <person name="LaButti K."/>
            <person name="Andreopoulos B."/>
            <person name="Lipzen A."/>
            <person name="Chen C."/>
            <person name="Yanf M."/>
            <person name="Daum C."/>
            <person name="Ng V."/>
            <person name="Clum A."/>
            <person name="Steindorff A."/>
            <person name="Ohm R."/>
            <person name="Martin F."/>
            <person name="Silar P."/>
            <person name="Natvig D."/>
            <person name="Lalanne C."/>
            <person name="Gautier V."/>
            <person name="Ament-velasquez S.L."/>
            <person name="Kruys A."/>
            <person name="Hutchinson M.I."/>
            <person name="Powell A.J."/>
            <person name="Barry K."/>
            <person name="Miller A.N."/>
            <person name="Grigoriev I.V."/>
            <person name="Debuchy R."/>
            <person name="Gladieux P."/>
            <person name="Thoren M.H."/>
            <person name="Johannesson H."/>
        </authorList>
    </citation>
    <scope>NUCLEOTIDE SEQUENCE</scope>
    <source>
        <strain evidence="2">SMH2392-1A</strain>
    </source>
</reference>